<dbReference type="InterPro" id="IPR051223">
    <property type="entry name" value="Polycystin"/>
</dbReference>
<dbReference type="EMBL" id="CABPRJ010001434">
    <property type="protein sequence ID" value="VVC36591.1"/>
    <property type="molecule type" value="Genomic_DNA"/>
</dbReference>
<keyword evidence="5" id="KW-1185">Reference proteome</keyword>
<dbReference type="AlphaFoldDB" id="A0A5E4MYI9"/>
<feature type="transmembrane region" description="Helical" evidence="2">
    <location>
        <begin position="255"/>
        <end position="274"/>
    </location>
</feature>
<reference evidence="4 5" key="1">
    <citation type="submission" date="2019-08" db="EMBL/GenBank/DDBJ databases">
        <authorList>
            <person name="Alioto T."/>
            <person name="Alioto T."/>
            <person name="Gomez Garrido J."/>
        </authorList>
    </citation>
    <scope>NUCLEOTIDE SEQUENCE [LARGE SCALE GENOMIC DNA]</scope>
</reference>
<dbReference type="PANTHER" id="PTHR10877">
    <property type="entry name" value="POLYCYSTIN FAMILY MEMBER"/>
    <property type="match status" value="1"/>
</dbReference>
<sequence length="343" mass="39080">MNGNLAIWTEPRINLRNIKSNVKYVALSAYNRTLNKYLGSIDKFILPASITFDVETEIVDKCDGEEYTILVPAVGSKEIEFDKAIRVFKLDMMEVGAIFITVKSPSHALLISWTRNRRPDSELMSDEQYVTKIPSGIEEYKVAFRTHKDYQEEMHYIGIFADTTVSNNNNLSNQWYEVKFKMIMIGTRCVHWKKAGWSSEGMDIGLNSSTHGNTVHCFTQHLSLFSSMIFVLPNLPDPVDDIHLFSNIADNMVCLVLVMVIFIIFIIMLYWAYIQDNKDILKSRVTILADNYVGEDEVYLVTVYTGHGFGSGTTANVCIKLNGSIRNSRVSTAYELYDYCKIS</sequence>
<dbReference type="PROSITE" id="PS50095">
    <property type="entry name" value="PLAT"/>
    <property type="match status" value="1"/>
</dbReference>
<dbReference type="OrthoDB" id="6629807at2759"/>
<proteinExistence type="predicted"/>
<keyword evidence="2" id="KW-0812">Transmembrane</keyword>
<feature type="domain" description="PLAT" evidence="3">
    <location>
        <begin position="297"/>
        <end position="343"/>
    </location>
</feature>
<evidence type="ECO:0000313" key="5">
    <source>
        <dbReference type="Proteomes" id="UP000325440"/>
    </source>
</evidence>
<dbReference type="InterPro" id="IPR001024">
    <property type="entry name" value="PLAT/LH2_dom"/>
</dbReference>
<dbReference type="Proteomes" id="UP000325440">
    <property type="component" value="Unassembled WGS sequence"/>
</dbReference>
<accession>A0A5E4MYI9</accession>
<keyword evidence="2" id="KW-1133">Transmembrane helix</keyword>
<evidence type="ECO:0000256" key="2">
    <source>
        <dbReference type="SAM" id="Phobius"/>
    </source>
</evidence>
<organism evidence="4 5">
    <name type="scientific">Cinara cedri</name>
    <dbReference type="NCBI Taxonomy" id="506608"/>
    <lineage>
        <taxon>Eukaryota</taxon>
        <taxon>Metazoa</taxon>
        <taxon>Ecdysozoa</taxon>
        <taxon>Arthropoda</taxon>
        <taxon>Hexapoda</taxon>
        <taxon>Insecta</taxon>
        <taxon>Pterygota</taxon>
        <taxon>Neoptera</taxon>
        <taxon>Paraneoptera</taxon>
        <taxon>Hemiptera</taxon>
        <taxon>Sternorrhyncha</taxon>
        <taxon>Aphidomorpha</taxon>
        <taxon>Aphidoidea</taxon>
        <taxon>Aphididae</taxon>
        <taxon>Lachninae</taxon>
        <taxon>Cinara</taxon>
    </lineage>
</organism>
<keyword evidence="2" id="KW-0472">Membrane</keyword>
<evidence type="ECO:0000259" key="3">
    <source>
        <dbReference type="PROSITE" id="PS50095"/>
    </source>
</evidence>
<comment type="caution">
    <text evidence="1">Lacks conserved residue(s) required for the propagation of feature annotation.</text>
</comment>
<evidence type="ECO:0000313" key="4">
    <source>
        <dbReference type="EMBL" id="VVC36591.1"/>
    </source>
</evidence>
<evidence type="ECO:0000256" key="1">
    <source>
        <dbReference type="PROSITE-ProRule" id="PRU00152"/>
    </source>
</evidence>
<dbReference type="PANTHER" id="PTHR10877:SF183">
    <property type="entry name" value="AT14535P-RELATED"/>
    <property type="match status" value="1"/>
</dbReference>
<protein>
    <submittedName>
        <fullName evidence="4">GPS motif,PLAT/LH2 domain</fullName>
    </submittedName>
</protein>
<gene>
    <name evidence="4" type="ORF">CINCED_3A011531</name>
</gene>
<name>A0A5E4MYI9_9HEMI</name>